<evidence type="ECO:0000256" key="5">
    <source>
        <dbReference type="ARBA" id="ARBA00023136"/>
    </source>
</evidence>
<dbReference type="OrthoDB" id="5372422at2"/>
<evidence type="ECO:0000256" key="4">
    <source>
        <dbReference type="ARBA" id="ARBA00022989"/>
    </source>
</evidence>
<keyword evidence="8" id="KW-1185">Reference proteome</keyword>
<dbReference type="PANTHER" id="PTHR33529">
    <property type="entry name" value="SLR0882 PROTEIN-RELATED"/>
    <property type="match status" value="1"/>
</dbReference>
<feature type="transmembrane region" description="Helical" evidence="6">
    <location>
        <begin position="313"/>
        <end position="331"/>
    </location>
</feature>
<dbReference type="GO" id="GO:0015920">
    <property type="term" value="P:lipopolysaccharide transport"/>
    <property type="evidence" value="ECO:0007669"/>
    <property type="project" value="TreeGrafter"/>
</dbReference>
<keyword evidence="3 6" id="KW-0812">Transmembrane</keyword>
<protein>
    <submittedName>
        <fullName evidence="7">Permease</fullName>
    </submittedName>
</protein>
<evidence type="ECO:0000256" key="1">
    <source>
        <dbReference type="ARBA" id="ARBA00004651"/>
    </source>
</evidence>
<accession>A0A3D8IWJ9</accession>
<sequence length="339" mass="38659">MYKRYFLSAFGQFFFSLFTVLFFVSSVILLITIAGSSHVVKLNFTDLMLLFLYSLPNTVFFIIPITFFTSCVLAISRLSYDYEMLVFFSLGVKPSELVKTFLPLTLIVTLTSLVFSLGAVPISKRAFENFIEQKKVDVDINIKAGEFGQKIGDWLVYVESAKDRIYQNLVLFSSKGLGFENFISADRGNVSNNRGVFSLSLQNGESYMAQESEFRKVVFEEMNIRTQVGEAPLSGYDLIEYWKSAFDGESGSKQRRFTKAVLVSIFPLLSIFLIPLIGIANPRYHKNLSSFYVLISIVLFYVSVHIFVDHNAFLALAVIPPVWFIGTYLLYRYKIKPLY</sequence>
<evidence type="ECO:0000256" key="3">
    <source>
        <dbReference type="ARBA" id="ARBA00022692"/>
    </source>
</evidence>
<evidence type="ECO:0000313" key="8">
    <source>
        <dbReference type="Proteomes" id="UP000257045"/>
    </source>
</evidence>
<name>A0A3D8IWJ9_9HELI</name>
<comment type="caution">
    <text evidence="7">The sequence shown here is derived from an EMBL/GenBank/DDBJ whole genome shotgun (WGS) entry which is preliminary data.</text>
</comment>
<feature type="transmembrane region" description="Helical" evidence="6">
    <location>
        <begin position="12"/>
        <end position="35"/>
    </location>
</feature>
<dbReference type="Pfam" id="PF03739">
    <property type="entry name" value="LptF_LptG"/>
    <property type="match status" value="1"/>
</dbReference>
<dbReference type="EMBL" id="NXLV01000016">
    <property type="protein sequence ID" value="RDU69350.1"/>
    <property type="molecule type" value="Genomic_DNA"/>
</dbReference>
<keyword evidence="5 6" id="KW-0472">Membrane</keyword>
<evidence type="ECO:0000256" key="6">
    <source>
        <dbReference type="SAM" id="Phobius"/>
    </source>
</evidence>
<feature type="transmembrane region" description="Helical" evidence="6">
    <location>
        <begin position="47"/>
        <end position="80"/>
    </location>
</feature>
<feature type="transmembrane region" description="Helical" evidence="6">
    <location>
        <begin position="260"/>
        <end position="279"/>
    </location>
</feature>
<proteinExistence type="predicted"/>
<feature type="transmembrane region" description="Helical" evidence="6">
    <location>
        <begin position="100"/>
        <end position="120"/>
    </location>
</feature>
<dbReference type="InterPro" id="IPR005495">
    <property type="entry name" value="LptG/LptF_permease"/>
</dbReference>
<dbReference type="PANTHER" id="PTHR33529:SF7">
    <property type="entry name" value="LIPOPOLYSACCHARIDE EXPORT SYSTEM PERMEASE PROTEIN LPTF"/>
    <property type="match status" value="1"/>
</dbReference>
<dbReference type="AlphaFoldDB" id="A0A3D8IWJ9"/>
<dbReference type="RefSeq" id="WP_115570037.1">
    <property type="nucleotide sequence ID" value="NZ_NXLV01000016.1"/>
</dbReference>
<dbReference type="GO" id="GO:0043190">
    <property type="term" value="C:ATP-binding cassette (ABC) transporter complex"/>
    <property type="evidence" value="ECO:0007669"/>
    <property type="project" value="TreeGrafter"/>
</dbReference>
<reference evidence="7 8" key="1">
    <citation type="submission" date="2018-04" db="EMBL/GenBank/DDBJ databases">
        <title>Novel Campyloabacter and Helicobacter Species and Strains.</title>
        <authorList>
            <person name="Mannion A.J."/>
            <person name="Shen Z."/>
            <person name="Fox J.G."/>
        </authorList>
    </citation>
    <scope>NUCLEOTIDE SEQUENCE [LARGE SCALE GENOMIC DNA]</scope>
    <source>
        <strain evidence="7 8">MIT 04-9366</strain>
    </source>
</reference>
<evidence type="ECO:0000256" key="2">
    <source>
        <dbReference type="ARBA" id="ARBA00022475"/>
    </source>
</evidence>
<gene>
    <name evidence="7" type="ORF">CQA58_07200</name>
</gene>
<dbReference type="Proteomes" id="UP000257045">
    <property type="component" value="Unassembled WGS sequence"/>
</dbReference>
<comment type="subcellular location">
    <subcellularLocation>
        <location evidence="1">Cell membrane</location>
        <topology evidence="1">Multi-pass membrane protein</topology>
    </subcellularLocation>
</comment>
<feature type="transmembrane region" description="Helical" evidence="6">
    <location>
        <begin position="291"/>
        <end position="308"/>
    </location>
</feature>
<organism evidence="7 8">
    <name type="scientific">Helicobacter brantae</name>
    <dbReference type="NCBI Taxonomy" id="375927"/>
    <lineage>
        <taxon>Bacteria</taxon>
        <taxon>Pseudomonadati</taxon>
        <taxon>Campylobacterota</taxon>
        <taxon>Epsilonproteobacteria</taxon>
        <taxon>Campylobacterales</taxon>
        <taxon>Helicobacteraceae</taxon>
        <taxon>Helicobacter</taxon>
    </lineage>
</organism>
<evidence type="ECO:0000313" key="7">
    <source>
        <dbReference type="EMBL" id="RDU69350.1"/>
    </source>
</evidence>
<keyword evidence="4 6" id="KW-1133">Transmembrane helix</keyword>
<keyword evidence="2" id="KW-1003">Cell membrane</keyword>